<gene>
    <name evidence="2" type="ORF">HNR06_002528</name>
</gene>
<dbReference type="Proteomes" id="UP000584931">
    <property type="component" value="Unassembled WGS sequence"/>
</dbReference>
<protein>
    <submittedName>
        <fullName evidence="2">Uncharacterized protein</fullName>
    </submittedName>
</protein>
<comment type="caution">
    <text evidence="2">The sequence shown here is derived from an EMBL/GenBank/DDBJ whole genome shotgun (WGS) entry which is preliminary data.</text>
</comment>
<reference evidence="2 3" key="1">
    <citation type="submission" date="2020-07" db="EMBL/GenBank/DDBJ databases">
        <title>Sequencing the genomes of 1000 actinobacteria strains.</title>
        <authorList>
            <person name="Klenk H.-P."/>
        </authorList>
    </citation>
    <scope>NUCLEOTIDE SEQUENCE [LARGE SCALE GENOMIC DNA]</scope>
    <source>
        <strain evidence="2 3">DSM 45278</strain>
    </source>
</reference>
<dbReference type="RefSeq" id="WP_179808758.1">
    <property type="nucleotide sequence ID" value="NZ_JACCHL010000001.1"/>
</dbReference>
<sequence length="112" mass="12489">MAGDPSLIGEREDVMLPVRPGPPSSAPSRRPRTPGPPWPTPSRTPDWSWPPWLPQGLDPQRREGGKLHGVDTCLSCRLGLRTFSEEESRTVPNTPGTPSTCRRCRPRPSWTR</sequence>
<evidence type="ECO:0000313" key="3">
    <source>
        <dbReference type="Proteomes" id="UP000584931"/>
    </source>
</evidence>
<proteinExistence type="predicted"/>
<name>A0A7Z0BL08_9ACTN</name>
<evidence type="ECO:0000313" key="2">
    <source>
        <dbReference type="EMBL" id="NYH52939.1"/>
    </source>
</evidence>
<feature type="compositionally biased region" description="Pro residues" evidence="1">
    <location>
        <begin position="33"/>
        <end position="42"/>
    </location>
</feature>
<feature type="compositionally biased region" description="Low complexity" evidence="1">
    <location>
        <begin position="94"/>
        <end position="112"/>
    </location>
</feature>
<evidence type="ECO:0000256" key="1">
    <source>
        <dbReference type="SAM" id="MobiDB-lite"/>
    </source>
</evidence>
<dbReference type="AlphaFoldDB" id="A0A7Z0BL08"/>
<feature type="region of interest" description="Disordered" evidence="1">
    <location>
        <begin position="85"/>
        <end position="112"/>
    </location>
</feature>
<feature type="region of interest" description="Disordered" evidence="1">
    <location>
        <begin position="1"/>
        <end position="66"/>
    </location>
</feature>
<accession>A0A7Z0BL08</accession>
<organism evidence="2 3">
    <name type="scientific">Nocardiopsis sinuspersici</name>
    <dbReference type="NCBI Taxonomy" id="501010"/>
    <lineage>
        <taxon>Bacteria</taxon>
        <taxon>Bacillati</taxon>
        <taxon>Actinomycetota</taxon>
        <taxon>Actinomycetes</taxon>
        <taxon>Streptosporangiales</taxon>
        <taxon>Nocardiopsidaceae</taxon>
        <taxon>Nocardiopsis</taxon>
    </lineage>
</organism>
<dbReference type="EMBL" id="JACCHL010000001">
    <property type="protein sequence ID" value="NYH52939.1"/>
    <property type="molecule type" value="Genomic_DNA"/>
</dbReference>